<comment type="caution">
    <text evidence="1">The sequence shown here is derived from an EMBL/GenBank/DDBJ whole genome shotgun (WGS) entry which is preliminary data.</text>
</comment>
<evidence type="ECO:0000313" key="1">
    <source>
        <dbReference type="EMBL" id="MFD1188439.1"/>
    </source>
</evidence>
<dbReference type="SUPFAM" id="SSF82602">
    <property type="entry name" value="Nuclease A inhibitor (NuiA)"/>
    <property type="match status" value="1"/>
</dbReference>
<protein>
    <submittedName>
        <fullName evidence="1">Nuclease A inhibitor family protein</fullName>
    </submittedName>
</protein>
<dbReference type="Pfam" id="PF07924">
    <property type="entry name" value="NuiA"/>
    <property type="match status" value="1"/>
</dbReference>
<keyword evidence="2" id="KW-1185">Reference proteome</keyword>
<gene>
    <name evidence="1" type="ORF">ACFQ2O_19670</name>
</gene>
<organism evidence="1 2">
    <name type="scientific">Pontibacter rugosus</name>
    <dbReference type="NCBI Taxonomy" id="1745966"/>
    <lineage>
        <taxon>Bacteria</taxon>
        <taxon>Pseudomonadati</taxon>
        <taxon>Bacteroidota</taxon>
        <taxon>Cytophagia</taxon>
        <taxon>Cytophagales</taxon>
        <taxon>Hymenobacteraceae</taxon>
        <taxon>Pontibacter</taxon>
    </lineage>
</organism>
<feature type="non-terminal residue" evidence="1">
    <location>
        <position position="1"/>
    </location>
</feature>
<accession>A0ABW3SU49</accession>
<dbReference type="InterPro" id="IPR012489">
    <property type="entry name" value="NucleaseA_inhib-like"/>
</dbReference>
<evidence type="ECO:0000313" key="2">
    <source>
        <dbReference type="Proteomes" id="UP001597094"/>
    </source>
</evidence>
<name>A0ABW3SU49_9BACT</name>
<dbReference type="InterPro" id="IPR036587">
    <property type="entry name" value="NucleaseA_inhib-like_sf"/>
</dbReference>
<dbReference type="RefSeq" id="WP_377532044.1">
    <property type="nucleotide sequence ID" value="NZ_JBHTLD010000275.1"/>
</dbReference>
<proteinExistence type="predicted"/>
<sequence length="135" mass="15240">TVEIEKLRQELQTASKGLLMLSETDAPFEFFYHQPISNEQFNPDTVALWDGQESETPVETLPIDKFLFRMQHPPSGADAQARALAEQFKLLQDKLQELLQEPKAYKIGQVNMPVYLIGRTESGAYAGLKTVVVET</sequence>
<reference evidence="2" key="1">
    <citation type="journal article" date="2019" name="Int. J. Syst. Evol. Microbiol.">
        <title>The Global Catalogue of Microorganisms (GCM) 10K type strain sequencing project: providing services to taxonomists for standard genome sequencing and annotation.</title>
        <authorList>
            <consortium name="The Broad Institute Genomics Platform"/>
            <consortium name="The Broad Institute Genome Sequencing Center for Infectious Disease"/>
            <person name="Wu L."/>
            <person name="Ma J."/>
        </authorList>
    </citation>
    <scope>NUCLEOTIDE SEQUENCE [LARGE SCALE GENOMIC DNA]</scope>
    <source>
        <strain evidence="2">JCM 31319</strain>
    </source>
</reference>
<dbReference type="Gene3D" id="3.40.1460.10">
    <property type="entry name" value="Nuclease A inhibitor-like"/>
    <property type="match status" value="1"/>
</dbReference>
<dbReference type="EMBL" id="JBHTLD010000275">
    <property type="protein sequence ID" value="MFD1188439.1"/>
    <property type="molecule type" value="Genomic_DNA"/>
</dbReference>
<dbReference type="Proteomes" id="UP001597094">
    <property type="component" value="Unassembled WGS sequence"/>
</dbReference>